<sequence length="382" mass="43306">EIDASAKYPIFIWQKSLLAEIIIRDLHGKGHAGKGILDSPVAITSLVFNSKMLAVPEIQQPPVQILRQEDQPRERVVRLHPFQDFGLDYFGPLTTRPLTHMSSDFSDNQTLRPIDFIQRRLQVTYPLGITPPGSGDPEYLPSDIGAVFQTRNQAIVALESSCKHTEKFWRIWQTQYLTALREKHVVEVAPKKGCQRAPRTGAVVLLCNPNQPRHFWKMGVINKLIVSNNGTIREAVVRLSSQRLIRRPVNLPVPLELEQEDNNRSKNQEETCPSMRENLEEALLPSRTSEEATKPQEQATSHEHQRYHLRKRRRINYNESPEEVDDIEDYTTSVSNTLNVSALLQISLVLSVIVGVSKETAENTSMHSIQCTPGGITLFSQL</sequence>
<dbReference type="AlphaFoldDB" id="A0A183FWD2"/>
<feature type="region of interest" description="Disordered" evidence="1">
    <location>
        <begin position="285"/>
        <end position="307"/>
    </location>
</feature>
<reference evidence="3 4" key="1">
    <citation type="submission" date="2018-11" db="EMBL/GenBank/DDBJ databases">
        <authorList>
            <consortium name="Pathogen Informatics"/>
        </authorList>
    </citation>
    <scope>NUCLEOTIDE SEQUENCE [LARGE SCALE GENOMIC DNA]</scope>
</reference>
<dbReference type="Pfam" id="PF18701">
    <property type="entry name" value="DUF5641"/>
    <property type="match status" value="1"/>
</dbReference>
<evidence type="ECO:0000256" key="1">
    <source>
        <dbReference type="SAM" id="MobiDB-lite"/>
    </source>
</evidence>
<reference evidence="5" key="2">
    <citation type="submission" date="2019-09" db="UniProtKB">
        <authorList>
            <consortium name="WormBaseParasite"/>
        </authorList>
    </citation>
    <scope>IDENTIFICATION</scope>
</reference>
<evidence type="ECO:0000313" key="5">
    <source>
        <dbReference type="WBParaSite" id="HPBE_0001273101-mRNA-1"/>
    </source>
</evidence>
<evidence type="ECO:0000313" key="4">
    <source>
        <dbReference type="Proteomes" id="UP000050761"/>
    </source>
</evidence>
<keyword evidence="4" id="KW-1185">Reference proteome</keyword>
<evidence type="ECO:0000259" key="2">
    <source>
        <dbReference type="Pfam" id="PF18701"/>
    </source>
</evidence>
<feature type="domain" description="DUF5641" evidence="2">
    <location>
        <begin position="163"/>
        <end position="250"/>
    </location>
</feature>
<dbReference type="Proteomes" id="UP000050761">
    <property type="component" value="Unassembled WGS sequence"/>
</dbReference>
<organism evidence="4 5">
    <name type="scientific">Heligmosomoides polygyrus</name>
    <name type="common">Parasitic roundworm</name>
    <dbReference type="NCBI Taxonomy" id="6339"/>
    <lineage>
        <taxon>Eukaryota</taxon>
        <taxon>Metazoa</taxon>
        <taxon>Ecdysozoa</taxon>
        <taxon>Nematoda</taxon>
        <taxon>Chromadorea</taxon>
        <taxon>Rhabditida</taxon>
        <taxon>Rhabditina</taxon>
        <taxon>Rhabditomorpha</taxon>
        <taxon>Strongyloidea</taxon>
        <taxon>Heligmosomidae</taxon>
        <taxon>Heligmosomoides</taxon>
    </lineage>
</organism>
<name>A0A183FWD2_HELPZ</name>
<feature type="compositionally biased region" description="Basic and acidic residues" evidence="1">
    <location>
        <begin position="288"/>
        <end position="306"/>
    </location>
</feature>
<dbReference type="PANTHER" id="PTHR47331">
    <property type="entry name" value="PHD-TYPE DOMAIN-CONTAINING PROTEIN"/>
    <property type="match status" value="1"/>
</dbReference>
<proteinExistence type="predicted"/>
<dbReference type="EMBL" id="UZAH01027615">
    <property type="protein sequence ID" value="VDO93366.1"/>
    <property type="molecule type" value="Genomic_DNA"/>
</dbReference>
<protein>
    <submittedName>
        <fullName evidence="5">DUF5641 domain-containing protein</fullName>
    </submittedName>
</protein>
<accession>A0A3P7YXB7</accession>
<dbReference type="InterPro" id="IPR040676">
    <property type="entry name" value="DUF5641"/>
</dbReference>
<dbReference type="OrthoDB" id="5868911at2759"/>
<accession>A0A183FWD2</accession>
<dbReference type="WBParaSite" id="HPBE_0001273101-mRNA-1">
    <property type="protein sequence ID" value="HPBE_0001273101-mRNA-1"/>
    <property type="gene ID" value="HPBE_0001273101"/>
</dbReference>
<gene>
    <name evidence="3" type="ORF">HPBE_LOCUS12732</name>
</gene>
<evidence type="ECO:0000313" key="3">
    <source>
        <dbReference type="EMBL" id="VDO93366.1"/>
    </source>
</evidence>